<dbReference type="Proteomes" id="UP001497535">
    <property type="component" value="Unassembled WGS sequence"/>
</dbReference>
<dbReference type="EMBL" id="CAVMJV010000007">
    <property type="protein sequence ID" value="CAK5033727.1"/>
    <property type="molecule type" value="Genomic_DNA"/>
</dbReference>
<gene>
    <name evidence="1" type="ORF">MENTE1834_LOCUS8213</name>
</gene>
<evidence type="ECO:0000313" key="2">
    <source>
        <dbReference type="Proteomes" id="UP001497535"/>
    </source>
</evidence>
<comment type="caution">
    <text evidence="1">The sequence shown here is derived from an EMBL/GenBank/DDBJ whole genome shotgun (WGS) entry which is preliminary data.</text>
</comment>
<protein>
    <submittedName>
        <fullName evidence="1">Uncharacterized protein</fullName>
    </submittedName>
</protein>
<keyword evidence="2" id="KW-1185">Reference proteome</keyword>
<proteinExistence type="predicted"/>
<organism evidence="1 2">
    <name type="scientific">Meloidogyne enterolobii</name>
    <name type="common">Root-knot nematode worm</name>
    <name type="synonym">Meloidogyne mayaguensis</name>
    <dbReference type="NCBI Taxonomy" id="390850"/>
    <lineage>
        <taxon>Eukaryota</taxon>
        <taxon>Metazoa</taxon>
        <taxon>Ecdysozoa</taxon>
        <taxon>Nematoda</taxon>
        <taxon>Chromadorea</taxon>
        <taxon>Rhabditida</taxon>
        <taxon>Tylenchina</taxon>
        <taxon>Tylenchomorpha</taxon>
        <taxon>Tylenchoidea</taxon>
        <taxon>Meloidogynidae</taxon>
        <taxon>Meloidogyninae</taxon>
        <taxon>Meloidogyne</taxon>
    </lineage>
</organism>
<sequence>MILIIWELFKYAFFMIISRIHSVSCTFNPCMIYSLFMLFLPRYKAKHLLGDISKPFNSVHFSSILKALFSCSLSMPFL</sequence>
<name>A0ACB0Y6U5_MELEN</name>
<evidence type="ECO:0000313" key="1">
    <source>
        <dbReference type="EMBL" id="CAK5033727.1"/>
    </source>
</evidence>
<accession>A0ACB0Y6U5</accession>
<reference evidence="1" key="1">
    <citation type="submission" date="2023-11" db="EMBL/GenBank/DDBJ databases">
        <authorList>
            <person name="Poullet M."/>
        </authorList>
    </citation>
    <scope>NUCLEOTIDE SEQUENCE</scope>
    <source>
        <strain evidence="1">E1834</strain>
    </source>
</reference>